<dbReference type="PANTHER" id="PTHR46890">
    <property type="entry name" value="NON-LTR RETROLELEMENT REVERSE TRANSCRIPTASE-LIKE PROTEIN-RELATED"/>
    <property type="match status" value="1"/>
</dbReference>
<protein>
    <recommendedName>
        <fullName evidence="1">Reverse transcriptase domain-containing protein</fullName>
    </recommendedName>
</protein>
<name>A0AAW2WTH4_9LAMI</name>
<dbReference type="InterPro" id="IPR026960">
    <property type="entry name" value="RVT-Znf"/>
</dbReference>
<organism evidence="2">
    <name type="scientific">Sesamum latifolium</name>
    <dbReference type="NCBI Taxonomy" id="2727402"/>
    <lineage>
        <taxon>Eukaryota</taxon>
        <taxon>Viridiplantae</taxon>
        <taxon>Streptophyta</taxon>
        <taxon>Embryophyta</taxon>
        <taxon>Tracheophyta</taxon>
        <taxon>Spermatophyta</taxon>
        <taxon>Magnoliopsida</taxon>
        <taxon>eudicotyledons</taxon>
        <taxon>Gunneridae</taxon>
        <taxon>Pentapetalae</taxon>
        <taxon>asterids</taxon>
        <taxon>lamiids</taxon>
        <taxon>Lamiales</taxon>
        <taxon>Pedaliaceae</taxon>
        <taxon>Sesamum</taxon>
    </lineage>
</organism>
<dbReference type="SUPFAM" id="SSF56672">
    <property type="entry name" value="DNA/RNA polymerases"/>
    <property type="match status" value="1"/>
</dbReference>
<dbReference type="InterPro" id="IPR043502">
    <property type="entry name" value="DNA/RNA_pol_sf"/>
</dbReference>
<reference evidence="2" key="1">
    <citation type="submission" date="2020-06" db="EMBL/GenBank/DDBJ databases">
        <authorList>
            <person name="Li T."/>
            <person name="Hu X."/>
            <person name="Zhang T."/>
            <person name="Song X."/>
            <person name="Zhang H."/>
            <person name="Dai N."/>
            <person name="Sheng W."/>
            <person name="Hou X."/>
            <person name="Wei L."/>
        </authorList>
    </citation>
    <scope>NUCLEOTIDE SEQUENCE</scope>
    <source>
        <strain evidence="2">KEN1</strain>
        <tissue evidence="2">Leaf</tissue>
    </source>
</reference>
<dbReference type="Pfam" id="PF13966">
    <property type="entry name" value="zf-RVT"/>
    <property type="match status" value="1"/>
</dbReference>
<sequence>MEQGNIWECLHYCSTGQTRSDDAEKKFDRDPSEANLIALNKSNAVMVHALTLEAEYWKQKSNCKWLEAGERNTKYFHSLVKKKRFPKIPEAIGNNLCLIPTEEDIKETVFSIDKESVAGPDGFSSAFYQACWEFIARDIYDAVRDFFSGTPMPRSFTATTIVLIPKVDSPQTWNDFRPISLCNVTNKILSKLLYRRISQALPELISPSQSGFVPGRLISDNILLAQEMIHHLDLRYKNSNLVIKLDMSKAYDRVSWAFLLIVMQKMGFPTRFLTLIKHAIKNCWFTVLVNGEAAGFFKSTQGLRQGDPISPALFILAAEALSKGLDFLFSTHPDMYYQTQCAIKPSHLSYADDVIIFTNCKEAGLARLIQFLRGYENMSGQKINYAKSAFIPGRKASLIAQRIKAITGFTMKALPITYLGAPLYKGGLGIRNLRDMVTAFSYKLWWRVRLNNSLWSRFTISKYCQEYSPSISKLFATDSSIWKRMCGIRTDAQSNIFWSLGDGTISFWHDWWLPEGILANLVGTQCSLHIPVNWFWLEHEWDIHKLQQAVPQHIIEKIMDVPINTYHSDYLHWKLSKHGAFTTKSAWDEIRSRQPVRQFYRTLWSKLIIPNISVFTWRLIHNWIPVDERLKQKGISLVSKCLCCDAEETIPHLFLHNVHSLEVWGYFASKIPG</sequence>
<evidence type="ECO:0000259" key="1">
    <source>
        <dbReference type="PROSITE" id="PS50878"/>
    </source>
</evidence>
<feature type="domain" description="Reverse transcriptase" evidence="1">
    <location>
        <begin position="145"/>
        <end position="423"/>
    </location>
</feature>
<dbReference type="CDD" id="cd01650">
    <property type="entry name" value="RT_nLTR_like"/>
    <property type="match status" value="1"/>
</dbReference>
<comment type="caution">
    <text evidence="2">The sequence shown here is derived from an EMBL/GenBank/DDBJ whole genome shotgun (WGS) entry which is preliminary data.</text>
</comment>
<accession>A0AAW2WTH4</accession>
<evidence type="ECO:0000313" key="2">
    <source>
        <dbReference type="EMBL" id="KAL0444853.1"/>
    </source>
</evidence>
<dbReference type="PROSITE" id="PS50878">
    <property type="entry name" value="RT_POL"/>
    <property type="match status" value="1"/>
</dbReference>
<dbReference type="PANTHER" id="PTHR46890:SF48">
    <property type="entry name" value="RNA-DIRECTED DNA POLYMERASE"/>
    <property type="match status" value="1"/>
</dbReference>
<dbReference type="InterPro" id="IPR052343">
    <property type="entry name" value="Retrotransposon-Effector_Assoc"/>
</dbReference>
<reference evidence="2" key="2">
    <citation type="journal article" date="2024" name="Plant">
        <title>Genomic evolution and insights into agronomic trait innovations of Sesamum species.</title>
        <authorList>
            <person name="Miao H."/>
            <person name="Wang L."/>
            <person name="Qu L."/>
            <person name="Liu H."/>
            <person name="Sun Y."/>
            <person name="Le M."/>
            <person name="Wang Q."/>
            <person name="Wei S."/>
            <person name="Zheng Y."/>
            <person name="Lin W."/>
            <person name="Duan Y."/>
            <person name="Cao H."/>
            <person name="Xiong S."/>
            <person name="Wang X."/>
            <person name="Wei L."/>
            <person name="Li C."/>
            <person name="Ma Q."/>
            <person name="Ju M."/>
            <person name="Zhao R."/>
            <person name="Li G."/>
            <person name="Mu C."/>
            <person name="Tian Q."/>
            <person name="Mei H."/>
            <person name="Zhang T."/>
            <person name="Gao T."/>
            <person name="Zhang H."/>
        </authorList>
    </citation>
    <scope>NUCLEOTIDE SEQUENCE</scope>
    <source>
        <strain evidence="2">KEN1</strain>
    </source>
</reference>
<dbReference type="EMBL" id="JACGWN010000007">
    <property type="protein sequence ID" value="KAL0444853.1"/>
    <property type="molecule type" value="Genomic_DNA"/>
</dbReference>
<dbReference type="Pfam" id="PF00078">
    <property type="entry name" value="RVT_1"/>
    <property type="match status" value="1"/>
</dbReference>
<dbReference type="InterPro" id="IPR000477">
    <property type="entry name" value="RT_dom"/>
</dbReference>
<proteinExistence type="predicted"/>
<gene>
    <name evidence="2" type="ORF">Slati_2208000</name>
</gene>
<dbReference type="AlphaFoldDB" id="A0AAW2WTH4"/>